<dbReference type="PROSITE" id="PS00039">
    <property type="entry name" value="DEAD_ATP_HELICASE"/>
    <property type="match status" value="1"/>
</dbReference>
<keyword evidence="8 10" id="KW-0694">RNA-binding</keyword>
<proteinExistence type="inferred from homology"/>
<evidence type="ECO:0000313" key="14">
    <source>
        <dbReference type="EMBL" id="RKP13653.1"/>
    </source>
</evidence>
<evidence type="ECO:0000313" key="15">
    <source>
        <dbReference type="Proteomes" id="UP000267251"/>
    </source>
</evidence>
<feature type="domain" description="Helicase C-terminal" evidence="13">
    <location>
        <begin position="209"/>
        <end position="358"/>
    </location>
</feature>
<dbReference type="Pfam" id="PF00270">
    <property type="entry name" value="DEAD"/>
    <property type="match status" value="1"/>
</dbReference>
<dbReference type="InterPro" id="IPR025313">
    <property type="entry name" value="SPB4-like_CTE"/>
</dbReference>
<feature type="domain" description="Helicase ATP-binding" evidence="12">
    <location>
        <begin position="9"/>
        <end position="183"/>
    </location>
</feature>
<comment type="domain">
    <text evidence="10">The Q motif is unique to and characteristic of the DEAD box family of RNA helicases and controls ATP binding and hydrolysis.</text>
</comment>
<keyword evidence="4 9" id="KW-0547">Nucleotide-binding</keyword>
<dbReference type="CDD" id="cd17941">
    <property type="entry name" value="DEADc_DDX10"/>
    <property type="match status" value="1"/>
</dbReference>
<dbReference type="Pfam" id="PF00271">
    <property type="entry name" value="Helicase_C"/>
    <property type="match status" value="1"/>
</dbReference>
<feature type="compositionally biased region" description="Acidic residues" evidence="11">
    <location>
        <begin position="446"/>
        <end position="464"/>
    </location>
</feature>
<dbReference type="Gene3D" id="3.40.50.300">
    <property type="entry name" value="P-loop containing nucleotide triphosphate hydrolases"/>
    <property type="match status" value="2"/>
</dbReference>
<dbReference type="GO" id="GO:0005730">
    <property type="term" value="C:nucleolus"/>
    <property type="evidence" value="ECO:0007669"/>
    <property type="project" value="UniProtKB-SubCell"/>
</dbReference>
<evidence type="ECO:0000256" key="5">
    <source>
        <dbReference type="ARBA" id="ARBA00022801"/>
    </source>
</evidence>
<dbReference type="EC" id="3.6.4.13" evidence="10"/>
<dbReference type="InterPro" id="IPR001650">
    <property type="entry name" value="Helicase_C-like"/>
</dbReference>
<feature type="compositionally biased region" description="Basic residues" evidence="11">
    <location>
        <begin position="620"/>
        <end position="629"/>
    </location>
</feature>
<keyword evidence="6 9" id="KW-0347">Helicase</keyword>
<evidence type="ECO:0000259" key="12">
    <source>
        <dbReference type="PROSITE" id="PS51192"/>
    </source>
</evidence>
<keyword evidence="15" id="KW-1185">Reference proteome</keyword>
<dbReference type="Pfam" id="PF13959">
    <property type="entry name" value="CTE_SPB4"/>
    <property type="match status" value="1"/>
</dbReference>
<evidence type="ECO:0000256" key="9">
    <source>
        <dbReference type="RuleBase" id="RU000492"/>
    </source>
</evidence>
<dbReference type="InterPro" id="IPR027417">
    <property type="entry name" value="P-loop_NTPase"/>
</dbReference>
<dbReference type="AlphaFoldDB" id="A0A4P9Y483"/>
<name>A0A4P9Y483_9FUNG</name>
<keyword evidence="2" id="KW-0690">Ribosome biogenesis</keyword>
<reference evidence="15" key="1">
    <citation type="journal article" date="2018" name="Nat. Microbiol.">
        <title>Leveraging single-cell genomics to expand the fungal tree of life.</title>
        <authorList>
            <person name="Ahrendt S.R."/>
            <person name="Quandt C.A."/>
            <person name="Ciobanu D."/>
            <person name="Clum A."/>
            <person name="Salamov A."/>
            <person name="Andreopoulos B."/>
            <person name="Cheng J.F."/>
            <person name="Woyke T."/>
            <person name="Pelin A."/>
            <person name="Henrissat B."/>
            <person name="Reynolds N.K."/>
            <person name="Benny G.L."/>
            <person name="Smith M.E."/>
            <person name="James T.Y."/>
            <person name="Grigoriev I.V."/>
        </authorList>
    </citation>
    <scope>NUCLEOTIDE SEQUENCE [LARGE SCALE GENOMIC DNA]</scope>
</reference>
<sequence length="698" mass="79030">MTDIQRMALPLALCNRDILGAAKTGSGKTLAFLIPLVECLYRQKWGKNDGVGAMVISPTRELAVQIFQVLCQFAKCHNFSAGLVIGGKDFVGEQDRISRMNILICTPGRLLQHMDQTPQFSCSNLQMLVLDEADRILDLGFSKYLNAILDNLPKERQTLLFSATQTKSVKDLARLSLNSPEYVAVHEKAEHATHKDLHQHFMECALPSKLDLLFSFIKTHLTTKGIVFLSSCKQVRMVYEAFRRLHPGIPLMLLHGKQKQQKRLEIFDTFSRTKHAFLFCTDIAARGLDFPAVEWVIQADAPEDAETYIHRVGRTARYESAGQALLILLPSEREGMLALLERKRIPITEIKARASKQRTIQPQLQSFCFKDPEFKYLAQKAFVSYIRSIYLQKEKSVFDVHALPTEEFAHALGLPGAPKIKIMKKAQGKNVSYQQAALQKQLKEEAEVEEESDSESEEEEDDNNVESKELAQPKVVTKIDKMRNRKNNTVLSEHHAKLVQESEGDFTSVVDGEDEDFMVLKRHDHALDESVPEVEMEHGSSEKAKKAERKLRKKELQQKGAKGERLVFDDDGIAHPLYEMGTEADFRAEGAPEEQILRRVEEGRRMMTEADVEDRDTAREKRRTKKLARKLRDREEAGLGGTEMQVTLGSASEDDMSSGGESSDAETEEDEADRDAKRPKMMDLEEQEALALRLLSQS</sequence>
<dbReference type="SUPFAM" id="SSF52540">
    <property type="entry name" value="P-loop containing nucleoside triphosphate hydrolases"/>
    <property type="match status" value="1"/>
</dbReference>
<evidence type="ECO:0000256" key="7">
    <source>
        <dbReference type="ARBA" id="ARBA00022840"/>
    </source>
</evidence>
<evidence type="ECO:0000259" key="13">
    <source>
        <dbReference type="PROSITE" id="PS51194"/>
    </source>
</evidence>
<feature type="compositionally biased region" description="Basic and acidic residues" evidence="11">
    <location>
        <begin position="584"/>
        <end position="608"/>
    </location>
</feature>
<dbReference type="SMART" id="SM00487">
    <property type="entry name" value="DEXDc"/>
    <property type="match status" value="1"/>
</dbReference>
<evidence type="ECO:0000256" key="4">
    <source>
        <dbReference type="ARBA" id="ARBA00022741"/>
    </source>
</evidence>
<evidence type="ECO:0000256" key="1">
    <source>
        <dbReference type="ARBA" id="ARBA00004604"/>
    </source>
</evidence>
<dbReference type="OrthoDB" id="10259640at2759"/>
<dbReference type="InterPro" id="IPR000629">
    <property type="entry name" value="RNA-helicase_DEAD-box_CS"/>
</dbReference>
<evidence type="ECO:0000256" key="11">
    <source>
        <dbReference type="SAM" id="MobiDB-lite"/>
    </source>
</evidence>
<dbReference type="SMART" id="SM01178">
    <property type="entry name" value="DUF4217"/>
    <property type="match status" value="1"/>
</dbReference>
<dbReference type="CDD" id="cd18787">
    <property type="entry name" value="SF2_C_DEAD"/>
    <property type="match status" value="1"/>
</dbReference>
<dbReference type="PROSITE" id="PS51194">
    <property type="entry name" value="HELICASE_CTER"/>
    <property type="match status" value="1"/>
</dbReference>
<dbReference type="GO" id="GO:0003723">
    <property type="term" value="F:RNA binding"/>
    <property type="evidence" value="ECO:0007669"/>
    <property type="project" value="UniProtKB-UniRule"/>
</dbReference>
<gene>
    <name evidence="14" type="ORF">BJ684DRAFT_22729</name>
</gene>
<accession>A0A4P9Y483</accession>
<keyword evidence="3" id="KW-0698">rRNA processing</keyword>
<feature type="compositionally biased region" description="Basic and acidic residues" evidence="11">
    <location>
        <begin position="674"/>
        <end position="683"/>
    </location>
</feature>
<dbReference type="EMBL" id="KZ987971">
    <property type="protein sequence ID" value="RKP13653.1"/>
    <property type="molecule type" value="Genomic_DNA"/>
</dbReference>
<dbReference type="GO" id="GO:0003724">
    <property type="term" value="F:RNA helicase activity"/>
    <property type="evidence" value="ECO:0007669"/>
    <property type="project" value="UniProtKB-EC"/>
</dbReference>
<evidence type="ECO:0000256" key="2">
    <source>
        <dbReference type="ARBA" id="ARBA00022517"/>
    </source>
</evidence>
<dbReference type="InterPro" id="IPR011545">
    <property type="entry name" value="DEAD/DEAH_box_helicase_dom"/>
</dbReference>
<dbReference type="GO" id="GO:0006364">
    <property type="term" value="P:rRNA processing"/>
    <property type="evidence" value="ECO:0007669"/>
    <property type="project" value="UniProtKB-KW"/>
</dbReference>
<feature type="compositionally biased region" description="Acidic residues" evidence="11">
    <location>
        <begin position="663"/>
        <end position="673"/>
    </location>
</feature>
<dbReference type="PROSITE" id="PS51192">
    <property type="entry name" value="HELICASE_ATP_BIND_1"/>
    <property type="match status" value="1"/>
</dbReference>
<feature type="region of interest" description="Disordered" evidence="11">
    <location>
        <begin position="442"/>
        <end position="475"/>
    </location>
</feature>
<dbReference type="SMART" id="SM00490">
    <property type="entry name" value="HELICc"/>
    <property type="match status" value="1"/>
</dbReference>
<comment type="catalytic activity">
    <reaction evidence="10">
        <text>ATP + H2O = ADP + phosphate + H(+)</text>
        <dbReference type="Rhea" id="RHEA:13065"/>
        <dbReference type="ChEBI" id="CHEBI:15377"/>
        <dbReference type="ChEBI" id="CHEBI:15378"/>
        <dbReference type="ChEBI" id="CHEBI:30616"/>
        <dbReference type="ChEBI" id="CHEBI:43474"/>
        <dbReference type="ChEBI" id="CHEBI:456216"/>
        <dbReference type="EC" id="3.6.4.13"/>
    </reaction>
</comment>
<dbReference type="InterPro" id="IPR014001">
    <property type="entry name" value="Helicase_ATP-bd"/>
</dbReference>
<comment type="similarity">
    <text evidence="9">Belongs to the DEAD box helicase family.</text>
</comment>
<dbReference type="Proteomes" id="UP000267251">
    <property type="component" value="Unassembled WGS sequence"/>
</dbReference>
<feature type="region of interest" description="Disordered" evidence="11">
    <location>
        <begin position="584"/>
        <end position="685"/>
    </location>
</feature>
<comment type="function">
    <text evidence="10">RNA helicase.</text>
</comment>
<protein>
    <recommendedName>
        <fullName evidence="10">ATP-dependent RNA helicase</fullName>
        <ecNumber evidence="10">3.6.4.13</ecNumber>
    </recommendedName>
</protein>
<keyword evidence="7 9" id="KW-0067">ATP-binding</keyword>
<evidence type="ECO:0000256" key="8">
    <source>
        <dbReference type="ARBA" id="ARBA00022884"/>
    </source>
</evidence>
<dbReference type="GO" id="GO:0005524">
    <property type="term" value="F:ATP binding"/>
    <property type="evidence" value="ECO:0007669"/>
    <property type="project" value="UniProtKB-UniRule"/>
</dbReference>
<evidence type="ECO:0000256" key="3">
    <source>
        <dbReference type="ARBA" id="ARBA00022552"/>
    </source>
</evidence>
<evidence type="ECO:0000256" key="10">
    <source>
        <dbReference type="RuleBase" id="RU365068"/>
    </source>
</evidence>
<dbReference type="GO" id="GO:0016887">
    <property type="term" value="F:ATP hydrolysis activity"/>
    <property type="evidence" value="ECO:0007669"/>
    <property type="project" value="RHEA"/>
</dbReference>
<dbReference type="PANTHER" id="PTHR24031">
    <property type="entry name" value="RNA HELICASE"/>
    <property type="match status" value="1"/>
</dbReference>
<evidence type="ECO:0000256" key="6">
    <source>
        <dbReference type="ARBA" id="ARBA00022806"/>
    </source>
</evidence>
<keyword evidence="5 9" id="KW-0378">Hydrolase</keyword>
<comment type="subcellular location">
    <subcellularLocation>
        <location evidence="1">Nucleus</location>
        <location evidence="1">Nucleolus</location>
    </subcellularLocation>
</comment>
<organism evidence="14 15">
    <name type="scientific">Piptocephalis cylindrospora</name>
    <dbReference type="NCBI Taxonomy" id="1907219"/>
    <lineage>
        <taxon>Eukaryota</taxon>
        <taxon>Fungi</taxon>
        <taxon>Fungi incertae sedis</taxon>
        <taxon>Zoopagomycota</taxon>
        <taxon>Zoopagomycotina</taxon>
        <taxon>Zoopagomycetes</taxon>
        <taxon>Zoopagales</taxon>
        <taxon>Piptocephalidaceae</taxon>
        <taxon>Piptocephalis</taxon>
    </lineage>
</organism>
<feature type="compositionally biased region" description="Basic and acidic residues" evidence="11">
    <location>
        <begin position="465"/>
        <end position="475"/>
    </location>
</feature>